<dbReference type="Proteomes" id="UP000541558">
    <property type="component" value="Unassembled WGS sequence"/>
</dbReference>
<dbReference type="Gene3D" id="1.20.1280.50">
    <property type="match status" value="1"/>
</dbReference>
<dbReference type="InterPro" id="IPR036047">
    <property type="entry name" value="F-box-like_dom_sf"/>
</dbReference>
<dbReference type="SMART" id="SM00256">
    <property type="entry name" value="FBOX"/>
    <property type="match status" value="1"/>
</dbReference>
<evidence type="ECO:0000256" key="1">
    <source>
        <dbReference type="SAM" id="MobiDB-lite"/>
    </source>
</evidence>
<keyword evidence="4" id="KW-1185">Reference proteome</keyword>
<proteinExistence type="predicted"/>
<evidence type="ECO:0000259" key="2">
    <source>
        <dbReference type="PROSITE" id="PS50181"/>
    </source>
</evidence>
<protein>
    <recommendedName>
        <fullName evidence="2">F-box domain-containing protein</fullName>
    </recommendedName>
</protein>
<dbReference type="OrthoDB" id="3211970at2759"/>
<name>A0A8H5FD81_9AGAR</name>
<accession>A0A8H5FD81</accession>
<feature type="region of interest" description="Disordered" evidence="1">
    <location>
        <begin position="384"/>
        <end position="408"/>
    </location>
</feature>
<feature type="domain" description="F-box" evidence="2">
    <location>
        <begin position="7"/>
        <end position="53"/>
    </location>
</feature>
<comment type="caution">
    <text evidence="3">The sequence shown here is derived from an EMBL/GenBank/DDBJ whole genome shotgun (WGS) entry which is preliminary data.</text>
</comment>
<gene>
    <name evidence="3" type="ORF">D9611_008188</name>
</gene>
<organism evidence="3 4">
    <name type="scientific">Ephemerocybe angulata</name>
    <dbReference type="NCBI Taxonomy" id="980116"/>
    <lineage>
        <taxon>Eukaryota</taxon>
        <taxon>Fungi</taxon>
        <taxon>Dikarya</taxon>
        <taxon>Basidiomycota</taxon>
        <taxon>Agaricomycotina</taxon>
        <taxon>Agaricomycetes</taxon>
        <taxon>Agaricomycetidae</taxon>
        <taxon>Agaricales</taxon>
        <taxon>Agaricineae</taxon>
        <taxon>Psathyrellaceae</taxon>
        <taxon>Ephemerocybe</taxon>
    </lineage>
</organism>
<evidence type="ECO:0000313" key="4">
    <source>
        <dbReference type="Proteomes" id="UP000541558"/>
    </source>
</evidence>
<sequence length="529" mass="59340">MTSTEEVQQFLQLPADVLLAVIEHLDLTDVLALRLTCRKCLSLCQERSVWVKIVQEQQQVLPMPPELQRDDNHAFEHVETQDLIKLSLQSERVDRRWPTLRPKLDRWPTEEYKSTGTAPTILLGMEMVLDRWLLLVYGEGVVQLHDLQAAESGRQVAQMQCNRAHGSQWSSFAAAIDPTHKILTVATSRCVPPYHLSIFTIDLTEPEIEISMNRQIPLESPKTLHAMDPALDLLALSASSKVQLMNISDRKGDVVVPAYPETHDDLWNGINAARFMGPYVLVARTRTIELHHVFSALRPHGPRTPSLMHSFPMTTFKDVSFSDCKAGPNSLEMTMLVYDVIQGLYQYRIEVHNPAEDEVHPRLSVTQTGLYPLGLPLQASINLAPRSESDSSSSPTSPPETPTPTFSHTHFLQNIGHLAHGTSAVQSRGFLSAFAMGPQGHRAMWVERRRGGVAREIQVWSRRREGAAPPSAAWVYHFGADCEEMEKKVVYTINSFDLREDIICCAFSESRGIIVLGNRLGNISVLPID</sequence>
<dbReference type="SUPFAM" id="SSF81383">
    <property type="entry name" value="F-box domain"/>
    <property type="match status" value="1"/>
</dbReference>
<reference evidence="3 4" key="1">
    <citation type="journal article" date="2020" name="ISME J.">
        <title>Uncovering the hidden diversity of litter-decomposition mechanisms in mushroom-forming fungi.</title>
        <authorList>
            <person name="Floudas D."/>
            <person name="Bentzer J."/>
            <person name="Ahren D."/>
            <person name="Johansson T."/>
            <person name="Persson P."/>
            <person name="Tunlid A."/>
        </authorList>
    </citation>
    <scope>NUCLEOTIDE SEQUENCE [LARGE SCALE GENOMIC DNA]</scope>
    <source>
        <strain evidence="3 4">CBS 175.51</strain>
    </source>
</reference>
<evidence type="ECO:0000313" key="3">
    <source>
        <dbReference type="EMBL" id="KAF5332292.1"/>
    </source>
</evidence>
<dbReference type="PROSITE" id="PS50181">
    <property type="entry name" value="FBOX"/>
    <property type="match status" value="1"/>
</dbReference>
<dbReference type="EMBL" id="JAACJK010000111">
    <property type="protein sequence ID" value="KAF5332292.1"/>
    <property type="molecule type" value="Genomic_DNA"/>
</dbReference>
<dbReference type="AlphaFoldDB" id="A0A8H5FD81"/>
<dbReference type="Pfam" id="PF00646">
    <property type="entry name" value="F-box"/>
    <property type="match status" value="1"/>
</dbReference>
<dbReference type="InterPro" id="IPR001810">
    <property type="entry name" value="F-box_dom"/>
</dbReference>